<keyword evidence="8" id="KW-1185">Reference proteome</keyword>
<dbReference type="STRING" id="1246626.BleG1_0366"/>
<dbReference type="Pfam" id="PF00348">
    <property type="entry name" value="polyprenyl_synt"/>
    <property type="match status" value="1"/>
</dbReference>
<dbReference type="RefSeq" id="WP_038476518.1">
    <property type="nucleotide sequence ID" value="NZ_CP003923.1"/>
</dbReference>
<evidence type="ECO:0000256" key="3">
    <source>
        <dbReference type="ARBA" id="ARBA00022679"/>
    </source>
</evidence>
<keyword evidence="5" id="KW-0460">Magnesium</keyword>
<keyword evidence="4" id="KW-0479">Metal-binding</keyword>
<dbReference type="InterPro" id="IPR000092">
    <property type="entry name" value="Polyprenyl_synt"/>
</dbReference>
<dbReference type="Gene3D" id="1.10.600.10">
    <property type="entry name" value="Farnesyl Diphosphate Synthase"/>
    <property type="match status" value="1"/>
</dbReference>
<comment type="cofactor">
    <cofactor evidence="1">
        <name>Mg(2+)</name>
        <dbReference type="ChEBI" id="CHEBI:18420"/>
    </cofactor>
</comment>
<dbReference type="Proteomes" id="UP000027142">
    <property type="component" value="Chromosome"/>
</dbReference>
<evidence type="ECO:0000256" key="4">
    <source>
        <dbReference type="ARBA" id="ARBA00022723"/>
    </source>
</evidence>
<dbReference type="AlphaFoldDB" id="A0A060LYU8"/>
<evidence type="ECO:0000256" key="6">
    <source>
        <dbReference type="RuleBase" id="RU004466"/>
    </source>
</evidence>
<proteinExistence type="inferred from homology"/>
<dbReference type="PANTHER" id="PTHR12001">
    <property type="entry name" value="GERANYLGERANYL PYROPHOSPHATE SYNTHASE"/>
    <property type="match status" value="1"/>
</dbReference>
<keyword evidence="3 6" id="KW-0808">Transferase</keyword>
<evidence type="ECO:0000313" key="8">
    <source>
        <dbReference type="Proteomes" id="UP000027142"/>
    </source>
</evidence>
<dbReference type="OrthoDB" id="1792811at2"/>
<dbReference type="GO" id="GO:0046872">
    <property type="term" value="F:metal ion binding"/>
    <property type="evidence" value="ECO:0007669"/>
    <property type="project" value="UniProtKB-KW"/>
</dbReference>
<evidence type="ECO:0000256" key="1">
    <source>
        <dbReference type="ARBA" id="ARBA00001946"/>
    </source>
</evidence>
<comment type="similarity">
    <text evidence="2 6">Belongs to the FPP/GGPP synthase family.</text>
</comment>
<gene>
    <name evidence="7" type="ORF">BleG1_0366</name>
</gene>
<evidence type="ECO:0000256" key="5">
    <source>
        <dbReference type="ARBA" id="ARBA00022842"/>
    </source>
</evidence>
<dbReference type="EMBL" id="CP003923">
    <property type="protein sequence ID" value="AIC92974.1"/>
    <property type="molecule type" value="Genomic_DNA"/>
</dbReference>
<dbReference type="eggNOG" id="COG0142">
    <property type="taxonomic scope" value="Bacteria"/>
</dbReference>
<accession>A0A060LYU8</accession>
<dbReference type="HOGENOM" id="CLU_923341_0_0_9"/>
<dbReference type="InterPro" id="IPR008949">
    <property type="entry name" value="Isoprenoid_synthase_dom_sf"/>
</dbReference>
<name>A0A060LYU8_9BACI</name>
<dbReference type="PATRIC" id="fig|1246626.3.peg.355"/>
<dbReference type="KEGG" id="ble:BleG1_0366"/>
<dbReference type="SUPFAM" id="SSF48576">
    <property type="entry name" value="Terpenoid synthases"/>
    <property type="match status" value="1"/>
</dbReference>
<organism evidence="7 8">
    <name type="scientific">Shouchella lehensis G1</name>
    <dbReference type="NCBI Taxonomy" id="1246626"/>
    <lineage>
        <taxon>Bacteria</taxon>
        <taxon>Bacillati</taxon>
        <taxon>Bacillota</taxon>
        <taxon>Bacilli</taxon>
        <taxon>Bacillales</taxon>
        <taxon>Bacillaceae</taxon>
        <taxon>Shouchella</taxon>
    </lineage>
</organism>
<sequence length="301" mass="35110">MDTLSLERRLLGKFENTKQDSEWFSEVFNLKSILDTALNRDFLFSNWMNSYQNALNFENEHSKELGVILDLIVHVADILDDFQDGAKEMDGGEQLNEAVFILVFCIRTIQERPLPLKVKEQLQRTVTQNMMSAFVGQQRDLTNVSETTEQYLTMVKEKAGTFFKLATDMLLTVAAEPVDKALWNEASTLSTNLGIYNQMLNDVDDFLTLGEDIRNRRHSLPVLFSLGDPNLLVTKYYQGQLTYDDLKENEDRVHQEIQRSGVLSYCQYYLLYYEKQCLRMIENSIFLKNKSQLYPFIKRRK</sequence>
<dbReference type="PANTHER" id="PTHR12001:SF85">
    <property type="entry name" value="SHORT CHAIN ISOPRENYL DIPHOSPHATE SYNTHASE"/>
    <property type="match status" value="1"/>
</dbReference>
<dbReference type="GO" id="GO:0004659">
    <property type="term" value="F:prenyltransferase activity"/>
    <property type="evidence" value="ECO:0007669"/>
    <property type="project" value="InterPro"/>
</dbReference>
<dbReference type="GO" id="GO:0008299">
    <property type="term" value="P:isoprenoid biosynthetic process"/>
    <property type="evidence" value="ECO:0007669"/>
    <property type="project" value="InterPro"/>
</dbReference>
<evidence type="ECO:0000313" key="7">
    <source>
        <dbReference type="EMBL" id="AIC92974.1"/>
    </source>
</evidence>
<protein>
    <submittedName>
        <fullName evidence="7">Polyprenyl synthetase</fullName>
    </submittedName>
</protein>
<evidence type="ECO:0000256" key="2">
    <source>
        <dbReference type="ARBA" id="ARBA00006706"/>
    </source>
</evidence>
<reference evidence="7 8" key="1">
    <citation type="journal article" date="2014" name="Gene">
        <title>A comparative genomic analysis of the alkalitolerant soil bacterium Bacillus lehensis G1.</title>
        <authorList>
            <person name="Noor Y.M."/>
            <person name="Samsulrizal N.H."/>
            <person name="Jema'on N.A."/>
            <person name="Low K.O."/>
            <person name="Ramli A.N."/>
            <person name="Alias N.I."/>
            <person name="Damis S.I."/>
            <person name="Fuzi S.F."/>
            <person name="Isa M.N."/>
            <person name="Murad A.M."/>
            <person name="Raih M.F."/>
            <person name="Bakar F.D."/>
            <person name="Najimudin N."/>
            <person name="Mahadi N.M."/>
            <person name="Illias R.M."/>
        </authorList>
    </citation>
    <scope>NUCLEOTIDE SEQUENCE [LARGE SCALE GENOMIC DNA]</scope>
    <source>
        <strain evidence="7 8">G1</strain>
    </source>
</reference>